<name>A0AAQ3RK29_VIGMU</name>
<evidence type="ECO:0000313" key="1">
    <source>
        <dbReference type="EMBL" id="WVY98268.1"/>
    </source>
</evidence>
<organism evidence="1 2">
    <name type="scientific">Vigna mungo</name>
    <name type="common">Black gram</name>
    <name type="synonym">Phaseolus mungo</name>
    <dbReference type="NCBI Taxonomy" id="3915"/>
    <lineage>
        <taxon>Eukaryota</taxon>
        <taxon>Viridiplantae</taxon>
        <taxon>Streptophyta</taxon>
        <taxon>Embryophyta</taxon>
        <taxon>Tracheophyta</taxon>
        <taxon>Spermatophyta</taxon>
        <taxon>Magnoliopsida</taxon>
        <taxon>eudicotyledons</taxon>
        <taxon>Gunneridae</taxon>
        <taxon>Pentapetalae</taxon>
        <taxon>rosids</taxon>
        <taxon>fabids</taxon>
        <taxon>Fabales</taxon>
        <taxon>Fabaceae</taxon>
        <taxon>Papilionoideae</taxon>
        <taxon>50 kb inversion clade</taxon>
        <taxon>NPAAA clade</taxon>
        <taxon>indigoferoid/millettioid clade</taxon>
        <taxon>Phaseoleae</taxon>
        <taxon>Vigna</taxon>
    </lineage>
</organism>
<dbReference type="Proteomes" id="UP001374535">
    <property type="component" value="Chromosome 9"/>
</dbReference>
<dbReference type="AlphaFoldDB" id="A0AAQ3RK29"/>
<sequence length="167" mass="18528">SVGKSFGNAYCIYRRTKSVGKKSGKIPAHFFSLSLGEEDYIFLSHKSVSPFFLSSHLKSISHLLCNYISLLCNHLPILPSLLLESVTTAVGERHPCRSRAPLLSFESATTAVGERHCCNWRTPSLPWENTIVGMGERHHCHGRTTRSIVANMVVAYCGVGYEENMDA</sequence>
<dbReference type="EMBL" id="CP144692">
    <property type="protein sequence ID" value="WVY98268.1"/>
    <property type="molecule type" value="Genomic_DNA"/>
</dbReference>
<reference evidence="1 2" key="1">
    <citation type="journal article" date="2023" name="Life. Sci Alliance">
        <title>Evolutionary insights into 3D genome organization and epigenetic landscape of Vigna mungo.</title>
        <authorList>
            <person name="Junaid A."/>
            <person name="Singh B."/>
            <person name="Bhatia S."/>
        </authorList>
    </citation>
    <scope>NUCLEOTIDE SEQUENCE [LARGE SCALE GENOMIC DNA]</scope>
    <source>
        <strain evidence="1">Urdbean</strain>
    </source>
</reference>
<protein>
    <submittedName>
        <fullName evidence="1">Uncharacterized protein</fullName>
    </submittedName>
</protein>
<proteinExistence type="predicted"/>
<accession>A0AAQ3RK29</accession>
<evidence type="ECO:0000313" key="2">
    <source>
        <dbReference type="Proteomes" id="UP001374535"/>
    </source>
</evidence>
<gene>
    <name evidence="1" type="ORF">V8G54_030419</name>
</gene>
<feature type="non-terminal residue" evidence="1">
    <location>
        <position position="1"/>
    </location>
</feature>
<keyword evidence="2" id="KW-1185">Reference proteome</keyword>